<evidence type="ECO:0000313" key="1">
    <source>
        <dbReference type="EMBL" id="GAH31832.1"/>
    </source>
</evidence>
<name>X1EGV0_9ZZZZ</name>
<protein>
    <recommendedName>
        <fullName evidence="2">Periplasmic copper-binding protein NosD beta helix domain-containing protein</fullName>
    </recommendedName>
</protein>
<dbReference type="EMBL" id="BARU01014253">
    <property type="protein sequence ID" value="GAH31832.1"/>
    <property type="molecule type" value="Genomic_DNA"/>
</dbReference>
<reference evidence="1" key="1">
    <citation type="journal article" date="2014" name="Front. Microbiol.">
        <title>High frequency of phylogenetically diverse reductive dehalogenase-homologous genes in deep subseafloor sedimentary metagenomes.</title>
        <authorList>
            <person name="Kawai M."/>
            <person name="Futagami T."/>
            <person name="Toyoda A."/>
            <person name="Takaki Y."/>
            <person name="Nishi S."/>
            <person name="Hori S."/>
            <person name="Arai W."/>
            <person name="Tsubouchi T."/>
            <person name="Morono Y."/>
            <person name="Uchiyama I."/>
            <person name="Ito T."/>
            <person name="Fujiyama A."/>
            <person name="Inagaki F."/>
            <person name="Takami H."/>
        </authorList>
    </citation>
    <scope>NUCLEOTIDE SEQUENCE</scope>
    <source>
        <strain evidence="1">Expedition CK06-06</strain>
    </source>
</reference>
<gene>
    <name evidence="1" type="ORF">S03H2_25265</name>
</gene>
<dbReference type="AlphaFoldDB" id="X1EGV0"/>
<accession>X1EGV0</accession>
<dbReference type="InterPro" id="IPR012334">
    <property type="entry name" value="Pectin_lyas_fold"/>
</dbReference>
<sequence length="160" mass="17314">MIKKGLAIAVILLFVGMCVVSSTAVTELREKPSPISFDGITLYVGGSGSNNYTVIQEAINDAIDGDTVFVYDDSAPYYENVIVDRSIDLIGEDRNTTIIDGEIGDIIIKIISDNVVVSGFTLTNGYMGIAIISDFCIISGNIIEYFFSYGIILEESNKCV</sequence>
<organism evidence="1">
    <name type="scientific">marine sediment metagenome</name>
    <dbReference type="NCBI Taxonomy" id="412755"/>
    <lineage>
        <taxon>unclassified sequences</taxon>
        <taxon>metagenomes</taxon>
        <taxon>ecological metagenomes</taxon>
    </lineage>
</organism>
<evidence type="ECO:0008006" key="2">
    <source>
        <dbReference type="Google" id="ProtNLM"/>
    </source>
</evidence>
<feature type="non-terminal residue" evidence="1">
    <location>
        <position position="160"/>
    </location>
</feature>
<dbReference type="SUPFAM" id="SSF51126">
    <property type="entry name" value="Pectin lyase-like"/>
    <property type="match status" value="1"/>
</dbReference>
<comment type="caution">
    <text evidence="1">The sequence shown here is derived from an EMBL/GenBank/DDBJ whole genome shotgun (WGS) entry which is preliminary data.</text>
</comment>
<dbReference type="Gene3D" id="2.160.20.10">
    <property type="entry name" value="Single-stranded right-handed beta-helix, Pectin lyase-like"/>
    <property type="match status" value="1"/>
</dbReference>
<proteinExistence type="predicted"/>
<dbReference type="InterPro" id="IPR011050">
    <property type="entry name" value="Pectin_lyase_fold/virulence"/>
</dbReference>